<keyword evidence="3" id="KW-0067">ATP-binding</keyword>
<comment type="similarity">
    <text evidence="1">Belongs to the heat shock protein 70 family.</text>
</comment>
<accession>A0AAV4ESX3</accession>
<evidence type="ECO:0000256" key="2">
    <source>
        <dbReference type="ARBA" id="ARBA00022741"/>
    </source>
</evidence>
<evidence type="ECO:0000256" key="4">
    <source>
        <dbReference type="SAM" id="Coils"/>
    </source>
</evidence>
<reference evidence="5 6" key="1">
    <citation type="journal article" date="2021" name="Elife">
        <title>Chloroplast acquisition without the gene transfer in kleptoplastic sea slugs, Plakobranchus ocellatus.</title>
        <authorList>
            <person name="Maeda T."/>
            <person name="Takahashi S."/>
            <person name="Yoshida T."/>
            <person name="Shimamura S."/>
            <person name="Takaki Y."/>
            <person name="Nagai Y."/>
            <person name="Toyoda A."/>
            <person name="Suzuki Y."/>
            <person name="Arimoto A."/>
            <person name="Ishii H."/>
            <person name="Satoh N."/>
            <person name="Nishiyama T."/>
            <person name="Hasebe M."/>
            <person name="Maruyama T."/>
            <person name="Minagawa J."/>
            <person name="Obokata J."/>
            <person name="Shigenobu S."/>
        </authorList>
    </citation>
    <scope>NUCLEOTIDE SEQUENCE [LARGE SCALE GENOMIC DNA]</scope>
</reference>
<dbReference type="Proteomes" id="UP000762676">
    <property type="component" value="Unassembled WGS sequence"/>
</dbReference>
<protein>
    <submittedName>
        <fullName evidence="5">78 kDa glucose-regulated protein</fullName>
    </submittedName>
</protein>
<evidence type="ECO:0000256" key="1">
    <source>
        <dbReference type="ARBA" id="ARBA00007381"/>
    </source>
</evidence>
<dbReference type="GO" id="GO:0005524">
    <property type="term" value="F:ATP binding"/>
    <property type="evidence" value="ECO:0007669"/>
    <property type="project" value="UniProtKB-KW"/>
</dbReference>
<dbReference type="GO" id="GO:0140662">
    <property type="term" value="F:ATP-dependent protein folding chaperone"/>
    <property type="evidence" value="ECO:0007669"/>
    <property type="project" value="InterPro"/>
</dbReference>
<feature type="coiled-coil region" evidence="4">
    <location>
        <begin position="10"/>
        <end position="37"/>
    </location>
</feature>
<evidence type="ECO:0000313" key="6">
    <source>
        <dbReference type="Proteomes" id="UP000762676"/>
    </source>
</evidence>
<dbReference type="InterPro" id="IPR013126">
    <property type="entry name" value="Hsp_70_fam"/>
</dbReference>
<proteinExistence type="inferred from homology"/>
<comment type="caution">
    <text evidence="5">The sequence shown here is derived from an EMBL/GenBank/DDBJ whole genome shotgun (WGS) entry which is preliminary data.</text>
</comment>
<dbReference type="Pfam" id="PF00012">
    <property type="entry name" value="HSP70"/>
    <property type="match status" value="1"/>
</dbReference>
<dbReference type="EMBL" id="BMAT01003874">
    <property type="protein sequence ID" value="GFR64064.1"/>
    <property type="molecule type" value="Genomic_DNA"/>
</dbReference>
<keyword evidence="2" id="KW-0547">Nucleotide-binding</keyword>
<gene>
    <name evidence="5" type="ORF">ElyMa_001912600</name>
</gene>
<keyword evidence="4" id="KW-0175">Coiled coil</keyword>
<sequence length="75" mass="8522">MEHFIKLYNKKKKSKDIRKENRAVQKLRREVEKAKRALSPLLIRRQAEASTPDEAVAYSAAVQAGVLSGEDWLVG</sequence>
<organism evidence="5 6">
    <name type="scientific">Elysia marginata</name>
    <dbReference type="NCBI Taxonomy" id="1093978"/>
    <lineage>
        <taxon>Eukaryota</taxon>
        <taxon>Metazoa</taxon>
        <taxon>Spiralia</taxon>
        <taxon>Lophotrochozoa</taxon>
        <taxon>Mollusca</taxon>
        <taxon>Gastropoda</taxon>
        <taxon>Heterobranchia</taxon>
        <taxon>Euthyneura</taxon>
        <taxon>Panpulmonata</taxon>
        <taxon>Sacoglossa</taxon>
        <taxon>Placobranchoidea</taxon>
        <taxon>Plakobranchidae</taxon>
        <taxon>Elysia</taxon>
    </lineage>
</organism>
<dbReference type="AlphaFoldDB" id="A0AAV4ESX3"/>
<evidence type="ECO:0000313" key="5">
    <source>
        <dbReference type="EMBL" id="GFR64064.1"/>
    </source>
</evidence>
<evidence type="ECO:0000256" key="3">
    <source>
        <dbReference type="ARBA" id="ARBA00022840"/>
    </source>
</evidence>
<name>A0AAV4ESX3_9GAST</name>
<dbReference type="Gene3D" id="3.90.640.10">
    <property type="entry name" value="Actin, Chain A, domain 4"/>
    <property type="match status" value="1"/>
</dbReference>
<keyword evidence="6" id="KW-1185">Reference proteome</keyword>